<dbReference type="GO" id="GO:0046872">
    <property type="term" value="F:metal ion binding"/>
    <property type="evidence" value="ECO:0007669"/>
    <property type="project" value="UniProtKB-KW"/>
</dbReference>
<keyword evidence="2" id="KW-0479">Metal-binding</keyword>
<proteinExistence type="inferred from homology"/>
<dbReference type="SUPFAM" id="SSF102215">
    <property type="entry name" value="Creatininase"/>
    <property type="match status" value="1"/>
</dbReference>
<comment type="similarity">
    <text evidence="5">Belongs to the creatininase superfamily.</text>
</comment>
<organism evidence="6 7">
    <name type="scientific">Aerophobetes bacterium</name>
    <dbReference type="NCBI Taxonomy" id="2030807"/>
    <lineage>
        <taxon>Bacteria</taxon>
        <taxon>Candidatus Aerophobota</taxon>
    </lineage>
</organism>
<comment type="caution">
    <text evidence="6">The sequence shown here is derived from an EMBL/GenBank/DDBJ whole genome shotgun (WGS) entry which is preliminary data.</text>
</comment>
<reference evidence="6 7" key="1">
    <citation type="submission" date="2019-03" db="EMBL/GenBank/DDBJ databases">
        <title>Metabolic potential of uncultured bacteria and archaea associated with petroleum seepage in deep-sea sediments.</title>
        <authorList>
            <person name="Dong X."/>
            <person name="Hubert C."/>
        </authorList>
    </citation>
    <scope>NUCLEOTIDE SEQUENCE [LARGE SCALE GENOMIC DNA]</scope>
    <source>
        <strain evidence="6">E29_bin52</strain>
    </source>
</reference>
<dbReference type="Pfam" id="PF02633">
    <property type="entry name" value="Creatininase"/>
    <property type="match status" value="1"/>
</dbReference>
<dbReference type="InterPro" id="IPR024087">
    <property type="entry name" value="Creatininase-like_sf"/>
</dbReference>
<evidence type="ECO:0000256" key="5">
    <source>
        <dbReference type="ARBA" id="ARBA00024029"/>
    </source>
</evidence>
<dbReference type="GO" id="GO:0009231">
    <property type="term" value="P:riboflavin biosynthetic process"/>
    <property type="evidence" value="ECO:0007669"/>
    <property type="project" value="TreeGrafter"/>
</dbReference>
<evidence type="ECO:0000313" key="7">
    <source>
        <dbReference type="Proteomes" id="UP000319130"/>
    </source>
</evidence>
<comment type="cofactor">
    <cofactor evidence="1">
        <name>Zn(2+)</name>
        <dbReference type="ChEBI" id="CHEBI:29105"/>
    </cofactor>
</comment>
<dbReference type="NCBIfam" id="NF041098">
    <property type="entry name" value="diketo_inos_hlase_IolN"/>
    <property type="match status" value="1"/>
</dbReference>
<dbReference type="InterPro" id="IPR003785">
    <property type="entry name" value="Creatininase/forma_Hydrolase"/>
</dbReference>
<accession>A0A523W0W0</accession>
<evidence type="ECO:0000256" key="3">
    <source>
        <dbReference type="ARBA" id="ARBA00022801"/>
    </source>
</evidence>
<name>A0A523W0W0_UNCAE</name>
<evidence type="ECO:0000256" key="1">
    <source>
        <dbReference type="ARBA" id="ARBA00001947"/>
    </source>
</evidence>
<dbReference type="Gene3D" id="3.40.50.10310">
    <property type="entry name" value="Creatininase"/>
    <property type="match status" value="1"/>
</dbReference>
<protein>
    <submittedName>
        <fullName evidence="6">Creatininase family protein</fullName>
    </submittedName>
</protein>
<sequence length="322" mass="35820">MGKWELPPKGGHMDLADGVYFQNMTIKELGERLKTNDLIIIPLGSTENHGPAACVGEDTFIVTRLAELVAQKTRCTVAQPLWYGSHPYHHVGMPGTIVVPEDTFTGMLRAMMAGFWNTGFRKMIFLNGHGQEYVIPVAIHQFAKTYQVPAILINLNWYHAIPQLLKTKEEGGPFETPFIHADEVETSVCLNLFPEMIHMEDAVDTEPRGYLPEGHIDKAGNLWQRPIKWYGQVGAGPIELAATPEGSVGKSTLARAEKAEPAMEALLDYMVKLHDDIMQRFPPGKLPPVEEMTQRPKEEVEAVIKGALAKGGRSIYSLHYPP</sequence>
<gene>
    <name evidence="6" type="ORF">E3J48_06405</name>
</gene>
<dbReference type="Proteomes" id="UP000319130">
    <property type="component" value="Unassembled WGS sequence"/>
</dbReference>
<dbReference type="InterPro" id="IPR049842">
    <property type="entry name" value="Diketo_inos_hlase_IolN"/>
</dbReference>
<keyword evidence="4" id="KW-0862">Zinc</keyword>
<evidence type="ECO:0000256" key="2">
    <source>
        <dbReference type="ARBA" id="ARBA00022723"/>
    </source>
</evidence>
<dbReference type="PANTHER" id="PTHR35005:SF1">
    <property type="entry name" value="2-AMINO-5-FORMYLAMINO-6-RIBOSYLAMINOPYRIMIDIN-4(3H)-ONE 5'-MONOPHOSPHATE DEFORMYLASE"/>
    <property type="match status" value="1"/>
</dbReference>
<evidence type="ECO:0000256" key="4">
    <source>
        <dbReference type="ARBA" id="ARBA00022833"/>
    </source>
</evidence>
<evidence type="ECO:0000313" key="6">
    <source>
        <dbReference type="EMBL" id="TET60665.1"/>
    </source>
</evidence>
<dbReference type="AlphaFoldDB" id="A0A523W0W0"/>
<keyword evidence="3" id="KW-0378">Hydrolase</keyword>
<dbReference type="GO" id="GO:0016811">
    <property type="term" value="F:hydrolase activity, acting on carbon-nitrogen (but not peptide) bonds, in linear amides"/>
    <property type="evidence" value="ECO:0007669"/>
    <property type="project" value="TreeGrafter"/>
</dbReference>
<dbReference type="PANTHER" id="PTHR35005">
    <property type="entry name" value="3-DEHYDRO-SCYLLO-INOSOSE HYDROLASE"/>
    <property type="match status" value="1"/>
</dbReference>
<dbReference type="EMBL" id="SOIZ01000288">
    <property type="protein sequence ID" value="TET60665.1"/>
    <property type="molecule type" value="Genomic_DNA"/>
</dbReference>